<organism evidence="2 3">
    <name type="scientific">Micromonospora kangleipakensis</name>
    <dbReference type="NCBI Taxonomy" id="1077942"/>
    <lineage>
        <taxon>Bacteria</taxon>
        <taxon>Bacillati</taxon>
        <taxon>Actinomycetota</taxon>
        <taxon>Actinomycetes</taxon>
        <taxon>Micromonosporales</taxon>
        <taxon>Micromonosporaceae</taxon>
        <taxon>Micromonospora</taxon>
    </lineage>
</organism>
<reference evidence="2 3" key="1">
    <citation type="submission" date="2019-02" db="EMBL/GenBank/DDBJ databases">
        <title>Sequencing the genomes of 1000 actinobacteria strains.</title>
        <authorList>
            <person name="Klenk H.-P."/>
        </authorList>
    </citation>
    <scope>NUCLEOTIDE SEQUENCE [LARGE SCALE GENOMIC DNA]</scope>
    <source>
        <strain evidence="2 3">DSM 45612</strain>
    </source>
</reference>
<keyword evidence="3" id="KW-1185">Reference proteome</keyword>
<feature type="domain" description="Schlafen AlbA-2" evidence="1">
    <location>
        <begin position="13"/>
        <end position="104"/>
    </location>
</feature>
<sequence>MRQRPRVASLAVDGGTLVIGIEENRDSGRAVGLTPVELAGQVERIQQVCRGRIDPPLAFTATDLVNPDDPATGLIVIDVPPSPFAPHQVDGRYVGRADRTVRALSDPEVVRLHRLRDVTEDSILDDLDRARRSAAALDLGPSTLTVAIAPIPVIRHELVRDELADGNRWLGEVTNAAQDRVRRIGDDSPLAPLVMQNASFPFSSRNGYATPNGYVFRYNSREDSYAFLEVAESGAVSLVVRDVTAAAAIGRDRPEYEKVINQYEAATFTALALAVFAEVAERSGFRGIVGVGLRLDGMLTVTPMREQSHRIWDRPVPYPDDHYQRVTSATSVELDGDLTAVMDRLYGRLLRPLGLDDMLRQRPTES</sequence>
<evidence type="ECO:0000259" key="1">
    <source>
        <dbReference type="Pfam" id="PF04326"/>
    </source>
</evidence>
<protein>
    <recommendedName>
        <fullName evidence="1">Schlafen AlbA-2 domain-containing protein</fullName>
    </recommendedName>
</protein>
<dbReference type="Gene3D" id="3.30.950.30">
    <property type="entry name" value="Schlafen, AAA domain"/>
    <property type="match status" value="1"/>
</dbReference>
<comment type="caution">
    <text evidence="2">The sequence shown here is derived from an EMBL/GenBank/DDBJ whole genome shotgun (WGS) entry which is preliminary data.</text>
</comment>
<dbReference type="EMBL" id="SHLD01000001">
    <property type="protein sequence ID" value="RZU76805.1"/>
    <property type="molecule type" value="Genomic_DNA"/>
</dbReference>
<dbReference type="Proteomes" id="UP000294114">
    <property type="component" value="Unassembled WGS sequence"/>
</dbReference>
<proteinExistence type="predicted"/>
<dbReference type="InterPro" id="IPR007421">
    <property type="entry name" value="Schlafen_AlbA_2_dom"/>
</dbReference>
<dbReference type="InterPro" id="IPR038461">
    <property type="entry name" value="Schlafen_AlbA_2_dom_sf"/>
</dbReference>
<name>A0A4Q8BH69_9ACTN</name>
<evidence type="ECO:0000313" key="2">
    <source>
        <dbReference type="EMBL" id="RZU76805.1"/>
    </source>
</evidence>
<evidence type="ECO:0000313" key="3">
    <source>
        <dbReference type="Proteomes" id="UP000294114"/>
    </source>
</evidence>
<dbReference type="Pfam" id="PF04326">
    <property type="entry name" value="SLFN_AlbA_2"/>
    <property type="match status" value="1"/>
</dbReference>
<dbReference type="AlphaFoldDB" id="A0A4Q8BH69"/>
<accession>A0A4Q8BH69</accession>
<gene>
    <name evidence="2" type="ORF">EV384_5495</name>
</gene>